<dbReference type="GeneID" id="41838554"/>
<gene>
    <name evidence="1" type="ordered locus">Sfri_3179</name>
</gene>
<dbReference type="Gene3D" id="1.25.40.20">
    <property type="entry name" value="Ankyrin repeat-containing domain"/>
    <property type="match status" value="1"/>
</dbReference>
<keyword evidence="2" id="KW-1185">Reference proteome</keyword>
<dbReference type="OrthoDB" id="6260815at2"/>
<dbReference type="KEGG" id="sfr:Sfri_3179"/>
<protein>
    <submittedName>
        <fullName evidence="1">Ankyrin</fullName>
    </submittedName>
</protein>
<name>Q07Y99_SHEFN</name>
<dbReference type="HOGENOM" id="CLU_430759_0_0_6"/>
<evidence type="ECO:0000313" key="2">
    <source>
        <dbReference type="Proteomes" id="UP000000684"/>
    </source>
</evidence>
<dbReference type="SMART" id="SM00248">
    <property type="entry name" value="ANK"/>
    <property type="match status" value="3"/>
</dbReference>
<dbReference type="AlphaFoldDB" id="Q07Y99"/>
<organism evidence="1 2">
    <name type="scientific">Shewanella frigidimarina (strain NCIMB 400)</name>
    <dbReference type="NCBI Taxonomy" id="318167"/>
    <lineage>
        <taxon>Bacteria</taxon>
        <taxon>Pseudomonadati</taxon>
        <taxon>Pseudomonadota</taxon>
        <taxon>Gammaproteobacteria</taxon>
        <taxon>Alteromonadales</taxon>
        <taxon>Shewanellaceae</taxon>
        <taxon>Shewanella</taxon>
    </lineage>
</organism>
<dbReference type="Proteomes" id="UP000000684">
    <property type="component" value="Chromosome"/>
</dbReference>
<proteinExistence type="predicted"/>
<evidence type="ECO:0000313" key="1">
    <source>
        <dbReference type="EMBL" id="ABI73015.1"/>
    </source>
</evidence>
<dbReference type="RefSeq" id="WP_011638618.1">
    <property type="nucleotide sequence ID" value="NC_008345.1"/>
</dbReference>
<reference evidence="1 2" key="1">
    <citation type="submission" date="2006-08" db="EMBL/GenBank/DDBJ databases">
        <title>Complete sequence of Shewanella frigidimarina NCIMB 400.</title>
        <authorList>
            <consortium name="US DOE Joint Genome Institute"/>
            <person name="Copeland A."/>
            <person name="Lucas S."/>
            <person name="Lapidus A."/>
            <person name="Barry K."/>
            <person name="Detter J.C."/>
            <person name="Glavina del Rio T."/>
            <person name="Hammon N."/>
            <person name="Israni S."/>
            <person name="Dalin E."/>
            <person name="Tice H."/>
            <person name="Pitluck S."/>
            <person name="Fredrickson J.K."/>
            <person name="Kolker E."/>
            <person name="McCuel L.A."/>
            <person name="DiChristina T."/>
            <person name="Nealson K.H."/>
            <person name="Newman D."/>
            <person name="Tiedje J.M."/>
            <person name="Zhou J."/>
            <person name="Romine M.F."/>
            <person name="Culley D.E."/>
            <person name="Serres M."/>
            <person name="Chertkov O."/>
            <person name="Brettin T."/>
            <person name="Bruce D."/>
            <person name="Han C."/>
            <person name="Tapia R."/>
            <person name="Gilna P."/>
            <person name="Schmutz J."/>
            <person name="Larimer F."/>
            <person name="Land M."/>
            <person name="Hauser L."/>
            <person name="Kyrpides N."/>
            <person name="Mikhailova N."/>
            <person name="Richardson P."/>
        </authorList>
    </citation>
    <scope>NUCLEOTIDE SEQUENCE [LARGE SCALE GENOMIC DNA]</scope>
    <source>
        <strain evidence="1 2">NCIMB 400</strain>
    </source>
</reference>
<sequence precursor="true">MKFRLWIVLVAILFVALTGGLYFNQQLADPIASTPSPASKTLDNQIQTPSEPVQETDATAIAVTNFAVCKTLLQNNDKHSGNWARDHYLSWDKYLNDYSLDDVTMVTDKLLNSNFAVMFRVEQLRKDSTLAQFNQKATKDVKQELIKQGHELSGFFAGIKMSKKVPAPEFENLSSLSATEQQSVFITTPPSIDDAAALMLDEHVSNQTIISLLAHIDNLNASVGFDKLDTISVLDYAIDASRAEVVSYLFKRGVEPSKDAYMGSSMEWALSRLMVGDANKADAAAIVQQLQGKQANARFNQQDSSLVEGFFPRQYYRFEPAEIALIQQQYGLDLLQIGARDELSISDEHPLLLELLAQQQAYTEKALKVSDLAKVLPQCRNTIDKVNAKWQPKDAYLLIGQADKTYTDNPDKTIEQLAKVDPSLVDCMLKRVGDYQRRQQFISNLDPIFRLLSEGKVIDFIDSILAKPLNDANKNWVFSQALEFDSHFYDDLFNSELFVDPIQYFDFNDRMFSVDFLTGLEESSYDLHGHDYRGKTLLFYAVVKGNVDIIKRLVDDKFPFIINDTDPQLSKGLDPLHVALSIEPWQFKPEDAVEKVDLLMRYQPKIDEFHLRRMGLIKLKYPDVYQQIISAYPQLKVVDDNALPLSICGYS</sequence>
<dbReference type="eggNOG" id="ENOG5033XG2">
    <property type="taxonomic scope" value="Bacteria"/>
</dbReference>
<accession>Q07Y99</accession>
<dbReference type="EMBL" id="CP000447">
    <property type="protein sequence ID" value="ABI73015.1"/>
    <property type="molecule type" value="Genomic_DNA"/>
</dbReference>
<dbReference type="InterPro" id="IPR036770">
    <property type="entry name" value="Ankyrin_rpt-contain_sf"/>
</dbReference>
<dbReference type="SUPFAM" id="SSF48403">
    <property type="entry name" value="Ankyrin repeat"/>
    <property type="match status" value="1"/>
</dbReference>
<dbReference type="InterPro" id="IPR002110">
    <property type="entry name" value="Ankyrin_rpt"/>
</dbReference>